<evidence type="ECO:0000313" key="2">
    <source>
        <dbReference type="EMBL" id="CAE2276636.1"/>
    </source>
</evidence>
<protein>
    <submittedName>
        <fullName evidence="2">Uncharacterized protein</fullName>
    </submittedName>
</protein>
<dbReference type="EMBL" id="HBKQ01051084">
    <property type="protein sequence ID" value="CAE2276636.1"/>
    <property type="molecule type" value="Transcribed_RNA"/>
</dbReference>
<evidence type="ECO:0000256" key="1">
    <source>
        <dbReference type="SAM" id="MobiDB-lite"/>
    </source>
</evidence>
<feature type="compositionally biased region" description="Basic and acidic residues" evidence="1">
    <location>
        <begin position="66"/>
        <end position="79"/>
    </location>
</feature>
<accession>A0A7S4NB42</accession>
<reference evidence="2" key="1">
    <citation type="submission" date="2021-01" db="EMBL/GenBank/DDBJ databases">
        <authorList>
            <person name="Corre E."/>
            <person name="Pelletier E."/>
            <person name="Niang G."/>
            <person name="Scheremetjew M."/>
            <person name="Finn R."/>
            <person name="Kale V."/>
            <person name="Holt S."/>
            <person name="Cochrane G."/>
            <person name="Meng A."/>
            <person name="Brown T."/>
            <person name="Cohen L."/>
        </authorList>
    </citation>
    <scope>NUCLEOTIDE SEQUENCE</scope>
    <source>
        <strain evidence="2">Isolate 1302-5</strain>
    </source>
</reference>
<proteinExistence type="predicted"/>
<organism evidence="2">
    <name type="scientific">Odontella aurita</name>
    <dbReference type="NCBI Taxonomy" id="265563"/>
    <lineage>
        <taxon>Eukaryota</taxon>
        <taxon>Sar</taxon>
        <taxon>Stramenopiles</taxon>
        <taxon>Ochrophyta</taxon>
        <taxon>Bacillariophyta</taxon>
        <taxon>Mediophyceae</taxon>
        <taxon>Biddulphiophycidae</taxon>
        <taxon>Eupodiscales</taxon>
        <taxon>Odontellaceae</taxon>
        <taxon>Odontella</taxon>
    </lineage>
</organism>
<feature type="compositionally biased region" description="Polar residues" evidence="1">
    <location>
        <begin position="98"/>
        <end position="107"/>
    </location>
</feature>
<gene>
    <name evidence="2" type="ORF">OAUR00152_LOCUS35230</name>
</gene>
<name>A0A7S4NB42_9STRA</name>
<feature type="region of interest" description="Disordered" evidence="1">
    <location>
        <begin position="1"/>
        <end position="35"/>
    </location>
</feature>
<feature type="compositionally biased region" description="Basic and acidic residues" evidence="1">
    <location>
        <begin position="24"/>
        <end position="35"/>
    </location>
</feature>
<dbReference type="AlphaFoldDB" id="A0A7S4NB42"/>
<feature type="region of interest" description="Disordered" evidence="1">
    <location>
        <begin position="58"/>
        <end position="107"/>
    </location>
</feature>
<sequence>MASTSRAAGMDEASTVLSRTRARFSSERLSRSDRAERTCGEMGFNIVGGFQTVISSIAGKGHHQRKQEELKMKTGESRNRLHLRSTATERRGHGSLGGNLSVSTAEN</sequence>